<evidence type="ECO:0000313" key="2">
    <source>
        <dbReference type="Proteomes" id="UP000198804"/>
    </source>
</evidence>
<dbReference type="STRING" id="414703.SAMN04488125_112131"/>
<accession>A0A1I4GM85</accession>
<dbReference type="OrthoDB" id="8003359at2"/>
<dbReference type="RefSeq" id="WP_091948022.1">
    <property type="nucleotide sequence ID" value="NZ_FOSV01000012.1"/>
</dbReference>
<name>A0A1I4GM85_9HYPH</name>
<gene>
    <name evidence="1" type="ORF">SAMN04488125_112131</name>
</gene>
<dbReference type="EMBL" id="FOSV01000012">
    <property type="protein sequence ID" value="SFL30989.1"/>
    <property type="molecule type" value="Genomic_DNA"/>
</dbReference>
<keyword evidence="2" id="KW-1185">Reference proteome</keyword>
<sequence>MRSLLILLVLIAGGFVLTAMYIAPKQPELRGWYETNACPHLDKISPQICEPIRAAKATQPI</sequence>
<reference evidence="2" key="1">
    <citation type="submission" date="2016-10" db="EMBL/GenBank/DDBJ databases">
        <authorList>
            <person name="Varghese N."/>
            <person name="Submissions S."/>
        </authorList>
    </citation>
    <scope>NUCLEOTIDE SEQUENCE [LARGE SCALE GENOMIC DNA]</scope>
    <source>
        <strain evidence="2">CGMCC 1.6474</strain>
    </source>
</reference>
<evidence type="ECO:0000313" key="1">
    <source>
        <dbReference type="EMBL" id="SFL30989.1"/>
    </source>
</evidence>
<dbReference type="Proteomes" id="UP000198804">
    <property type="component" value="Unassembled WGS sequence"/>
</dbReference>
<organism evidence="1 2">
    <name type="scientific">Methylorubrum salsuginis</name>
    <dbReference type="NCBI Taxonomy" id="414703"/>
    <lineage>
        <taxon>Bacteria</taxon>
        <taxon>Pseudomonadati</taxon>
        <taxon>Pseudomonadota</taxon>
        <taxon>Alphaproteobacteria</taxon>
        <taxon>Hyphomicrobiales</taxon>
        <taxon>Methylobacteriaceae</taxon>
        <taxon>Methylorubrum</taxon>
    </lineage>
</organism>
<protein>
    <submittedName>
        <fullName evidence="1">Uncharacterized protein</fullName>
    </submittedName>
</protein>
<dbReference type="AlphaFoldDB" id="A0A1I4GM85"/>
<proteinExistence type="predicted"/>